<protein>
    <submittedName>
        <fullName evidence="6">DUF86 domain-containing protein</fullName>
    </submittedName>
</protein>
<accession>A0A8U0IFI3</accession>
<comment type="similarity">
    <text evidence="5">Belongs to the HepT RNase toxin family.</text>
</comment>
<evidence type="ECO:0000256" key="5">
    <source>
        <dbReference type="ARBA" id="ARBA00024207"/>
    </source>
</evidence>
<evidence type="ECO:0000313" key="6">
    <source>
        <dbReference type="EMBL" id="UPV98971.1"/>
    </source>
</evidence>
<keyword evidence="2" id="KW-1277">Toxin-antitoxin system</keyword>
<dbReference type="RefSeq" id="WP_248653475.1">
    <property type="nucleotide sequence ID" value="NZ_CP096658.1"/>
</dbReference>
<dbReference type="GO" id="GO:0016787">
    <property type="term" value="F:hydrolase activity"/>
    <property type="evidence" value="ECO:0007669"/>
    <property type="project" value="UniProtKB-KW"/>
</dbReference>
<keyword evidence="3" id="KW-0540">Nuclease</keyword>
<evidence type="ECO:0000256" key="2">
    <source>
        <dbReference type="ARBA" id="ARBA00022649"/>
    </source>
</evidence>
<keyword evidence="1" id="KW-0597">Phosphoprotein</keyword>
<evidence type="ECO:0000256" key="3">
    <source>
        <dbReference type="ARBA" id="ARBA00022722"/>
    </source>
</evidence>
<dbReference type="Proteomes" id="UP000830434">
    <property type="component" value="Chromosome"/>
</dbReference>
<dbReference type="PANTHER" id="PTHR33397">
    <property type="entry name" value="UPF0331 PROTEIN YUTE"/>
    <property type="match status" value="1"/>
</dbReference>
<dbReference type="GeneID" id="72190303"/>
<dbReference type="Pfam" id="PF01934">
    <property type="entry name" value="HepT-like"/>
    <property type="match status" value="1"/>
</dbReference>
<dbReference type="PANTHER" id="PTHR33397:SF5">
    <property type="entry name" value="RNASE YUTE-RELATED"/>
    <property type="match status" value="1"/>
</dbReference>
<dbReference type="EMBL" id="CP096658">
    <property type="protein sequence ID" value="UPV98971.1"/>
    <property type="molecule type" value="Genomic_DNA"/>
</dbReference>
<keyword evidence="7" id="KW-1185">Reference proteome</keyword>
<dbReference type="KEGG" id="haxz:M0R88_10570"/>
<keyword evidence="4" id="KW-0378">Hydrolase</keyword>
<gene>
    <name evidence="6" type="ORF">M0R88_10570</name>
</gene>
<dbReference type="InterPro" id="IPR052379">
    <property type="entry name" value="Type_VII_TA_RNase"/>
</dbReference>
<evidence type="ECO:0000256" key="4">
    <source>
        <dbReference type="ARBA" id="ARBA00022801"/>
    </source>
</evidence>
<organism evidence="6 7">
    <name type="scientific">Halorussus gelatinilyticus</name>
    <dbReference type="NCBI Taxonomy" id="2937524"/>
    <lineage>
        <taxon>Archaea</taxon>
        <taxon>Methanobacteriati</taxon>
        <taxon>Methanobacteriota</taxon>
        <taxon>Stenosarchaea group</taxon>
        <taxon>Halobacteria</taxon>
        <taxon>Halobacteriales</taxon>
        <taxon>Haladaptataceae</taxon>
        <taxon>Halorussus</taxon>
    </lineage>
</organism>
<proteinExistence type="inferred from homology"/>
<dbReference type="AlphaFoldDB" id="A0A8U0IFI3"/>
<evidence type="ECO:0000256" key="1">
    <source>
        <dbReference type="ARBA" id="ARBA00022553"/>
    </source>
</evidence>
<dbReference type="GO" id="GO:0004540">
    <property type="term" value="F:RNA nuclease activity"/>
    <property type="evidence" value="ECO:0007669"/>
    <property type="project" value="InterPro"/>
</dbReference>
<evidence type="ECO:0000313" key="7">
    <source>
        <dbReference type="Proteomes" id="UP000830434"/>
    </source>
</evidence>
<dbReference type="Gene3D" id="1.20.120.580">
    <property type="entry name" value="bsu32300-like"/>
    <property type="match status" value="1"/>
</dbReference>
<sequence>MTTDDFPTDKLNRILAAVETIEKSLGILASKQQLTREEYRSDIETQDIVERRFVKMTEASIDIAEVLAKYEQDQLPESNPKSMAILGDLGVLSEGTTEQMTQATRFRNVLSHTYGHIIDHDMVYTALQDLERYRTFVLEVRAYLDDIDALSD</sequence>
<dbReference type="GO" id="GO:0110001">
    <property type="term" value="C:toxin-antitoxin complex"/>
    <property type="evidence" value="ECO:0007669"/>
    <property type="project" value="InterPro"/>
</dbReference>
<dbReference type="InterPro" id="IPR037038">
    <property type="entry name" value="HepT-like_sf"/>
</dbReference>
<dbReference type="InterPro" id="IPR008201">
    <property type="entry name" value="HepT-like"/>
</dbReference>
<reference evidence="6" key="1">
    <citation type="submission" date="2022-04" db="EMBL/GenBank/DDBJ databases">
        <title>Diverse halophilic archaea isolated from saline environments.</title>
        <authorList>
            <person name="Cui H.-L."/>
        </authorList>
    </citation>
    <scope>NUCLEOTIDE SEQUENCE</scope>
    <source>
        <strain evidence="6">XZYJT40</strain>
    </source>
</reference>
<dbReference type="NCBIfam" id="NF047751">
    <property type="entry name" value="HepT_toxin"/>
    <property type="match status" value="1"/>
</dbReference>
<name>A0A8U0IFI3_9EURY</name>